<proteinExistence type="predicted"/>
<accession>A0A4V3JQG0</accession>
<comment type="caution">
    <text evidence="1">The sequence shown here is derived from an EMBL/GenBank/DDBJ whole genome shotgun (WGS) entry which is preliminary data.</text>
</comment>
<dbReference type="AlphaFoldDB" id="A0A4V3JQG0"/>
<dbReference type="OrthoDB" id="331205at2"/>
<sequence>MNVHRFVFVVMLISVTVYGESKTKNPCDSIIDCEKKSDLTSIHRKKITFLTTAINEYSKDANIQSLIPLYLKRIRSIILEANGETGYTGEIVLKVSHKPEYKVSQMKKAEEDLTFLEKNLSSCSDDQKKEFQDLTKLLKSTQ</sequence>
<reference evidence="1" key="1">
    <citation type="journal article" date="2019" name="PLoS Negl. Trop. Dis.">
        <title>Revisiting the worldwide diversity of Leptospira species in the environment.</title>
        <authorList>
            <person name="Vincent A.T."/>
            <person name="Schiettekatte O."/>
            <person name="Bourhy P."/>
            <person name="Veyrier F.J."/>
            <person name="Picardeau M."/>
        </authorList>
    </citation>
    <scope>NUCLEOTIDE SEQUENCE [LARGE SCALE GENOMIC DNA]</scope>
    <source>
        <strain evidence="1">201702454</strain>
    </source>
</reference>
<evidence type="ECO:0000313" key="2">
    <source>
        <dbReference type="Proteomes" id="UP000297609"/>
    </source>
</evidence>
<organism evidence="1 2">
    <name type="scientific">Leptospira kemamanensis</name>
    <dbReference type="NCBI Taxonomy" id="2484942"/>
    <lineage>
        <taxon>Bacteria</taxon>
        <taxon>Pseudomonadati</taxon>
        <taxon>Spirochaetota</taxon>
        <taxon>Spirochaetia</taxon>
        <taxon>Leptospirales</taxon>
        <taxon>Leptospiraceae</taxon>
        <taxon>Leptospira</taxon>
    </lineage>
</organism>
<name>A0A4V3JQG0_9LEPT</name>
<gene>
    <name evidence="1" type="ORF">EHQ59_04180</name>
</gene>
<keyword evidence="2" id="KW-1185">Reference proteome</keyword>
<dbReference type="EMBL" id="RQGG01000010">
    <property type="protein sequence ID" value="TGL55614.1"/>
    <property type="molecule type" value="Genomic_DNA"/>
</dbReference>
<evidence type="ECO:0000313" key="1">
    <source>
        <dbReference type="EMBL" id="TGL55614.1"/>
    </source>
</evidence>
<dbReference type="Proteomes" id="UP000297609">
    <property type="component" value="Unassembled WGS sequence"/>
</dbReference>
<protein>
    <submittedName>
        <fullName evidence="1">Uncharacterized protein</fullName>
    </submittedName>
</protein>
<dbReference type="RefSeq" id="WP_135617887.1">
    <property type="nucleotide sequence ID" value="NZ_RQGG01000010.1"/>
</dbReference>